<keyword evidence="2" id="KW-1185">Reference proteome</keyword>
<accession>A0ABS8WVH1</accession>
<dbReference type="Proteomes" id="UP000823775">
    <property type="component" value="Unassembled WGS sequence"/>
</dbReference>
<sequence length="50" mass="5665">GYKELGPCLEKIATFEVSMEKKIDRIRGKINDLMNSSVSLPSFPEPMYNS</sequence>
<evidence type="ECO:0000313" key="2">
    <source>
        <dbReference type="Proteomes" id="UP000823775"/>
    </source>
</evidence>
<reference evidence="1 2" key="1">
    <citation type="journal article" date="2021" name="BMC Genomics">
        <title>Datura genome reveals duplications of psychoactive alkaloid biosynthetic genes and high mutation rate following tissue culture.</title>
        <authorList>
            <person name="Rajewski A."/>
            <person name="Carter-House D."/>
            <person name="Stajich J."/>
            <person name="Litt A."/>
        </authorList>
    </citation>
    <scope>NUCLEOTIDE SEQUENCE [LARGE SCALE GENOMIC DNA]</scope>
    <source>
        <strain evidence="1">AR-01</strain>
    </source>
</reference>
<proteinExistence type="predicted"/>
<dbReference type="EMBL" id="JACEIK010011178">
    <property type="protein sequence ID" value="MCE3215504.1"/>
    <property type="molecule type" value="Genomic_DNA"/>
</dbReference>
<gene>
    <name evidence="1" type="ORF">HAX54_002606</name>
</gene>
<evidence type="ECO:0000313" key="1">
    <source>
        <dbReference type="EMBL" id="MCE3215504.1"/>
    </source>
</evidence>
<organism evidence="1 2">
    <name type="scientific">Datura stramonium</name>
    <name type="common">Jimsonweed</name>
    <name type="synonym">Common thornapple</name>
    <dbReference type="NCBI Taxonomy" id="4076"/>
    <lineage>
        <taxon>Eukaryota</taxon>
        <taxon>Viridiplantae</taxon>
        <taxon>Streptophyta</taxon>
        <taxon>Embryophyta</taxon>
        <taxon>Tracheophyta</taxon>
        <taxon>Spermatophyta</taxon>
        <taxon>Magnoliopsida</taxon>
        <taxon>eudicotyledons</taxon>
        <taxon>Gunneridae</taxon>
        <taxon>Pentapetalae</taxon>
        <taxon>asterids</taxon>
        <taxon>lamiids</taxon>
        <taxon>Solanales</taxon>
        <taxon>Solanaceae</taxon>
        <taxon>Solanoideae</taxon>
        <taxon>Datureae</taxon>
        <taxon>Datura</taxon>
    </lineage>
</organism>
<protein>
    <submittedName>
        <fullName evidence="1">Uncharacterized protein</fullName>
    </submittedName>
</protein>
<feature type="non-terminal residue" evidence="1">
    <location>
        <position position="1"/>
    </location>
</feature>
<comment type="caution">
    <text evidence="1">The sequence shown here is derived from an EMBL/GenBank/DDBJ whole genome shotgun (WGS) entry which is preliminary data.</text>
</comment>
<name>A0ABS8WVH1_DATST</name>